<protein>
    <recommendedName>
        <fullName evidence="5">Exocyst complex component SEC15</fullName>
    </recommendedName>
</protein>
<dbReference type="Gene3D" id="1.20.58.670">
    <property type="entry name" value="Dsl1p vesicle tethering complex, Tip20p subunit, domain D"/>
    <property type="match status" value="1"/>
</dbReference>
<dbReference type="PANTHER" id="PTHR12702">
    <property type="entry name" value="SEC15"/>
    <property type="match status" value="1"/>
</dbReference>
<evidence type="ECO:0000256" key="4">
    <source>
        <dbReference type="ARBA" id="ARBA00023054"/>
    </source>
</evidence>
<dbReference type="Pfam" id="PF04091">
    <property type="entry name" value="Sec15_C"/>
    <property type="match status" value="1"/>
</dbReference>
<evidence type="ECO:0000313" key="8">
    <source>
        <dbReference type="EMBL" id="PHZ11891.1"/>
    </source>
</evidence>
<comment type="similarity">
    <text evidence="1 5">Belongs to the SEC15 family.</text>
</comment>
<proteinExistence type="inferred from homology"/>
<dbReference type="AlphaFoldDB" id="A0A2G4ST10"/>
<evidence type="ECO:0000256" key="2">
    <source>
        <dbReference type="ARBA" id="ARBA00022448"/>
    </source>
</evidence>
<dbReference type="GO" id="GO:0016020">
    <property type="term" value="C:membrane"/>
    <property type="evidence" value="ECO:0007669"/>
    <property type="project" value="TreeGrafter"/>
</dbReference>
<dbReference type="GO" id="GO:0000145">
    <property type="term" value="C:exocyst"/>
    <property type="evidence" value="ECO:0007669"/>
    <property type="project" value="UniProtKB-UniRule"/>
</dbReference>
<dbReference type="PANTHER" id="PTHR12702:SF0">
    <property type="entry name" value="EXOCYST COMPLEX COMPONENT 6"/>
    <property type="match status" value="1"/>
</dbReference>
<dbReference type="STRING" id="1340429.A0A2G4ST10"/>
<dbReference type="InterPro" id="IPR046361">
    <property type="entry name" value="EXOC6/Sec15_C"/>
</dbReference>
<dbReference type="GO" id="GO:0006893">
    <property type="term" value="P:Golgi to plasma membrane transport"/>
    <property type="evidence" value="ECO:0007669"/>
    <property type="project" value="TreeGrafter"/>
</dbReference>
<dbReference type="Proteomes" id="UP000242254">
    <property type="component" value="Unassembled WGS sequence"/>
</dbReference>
<dbReference type="GO" id="GO:0090522">
    <property type="term" value="P:vesicle tethering involved in exocytosis"/>
    <property type="evidence" value="ECO:0007669"/>
    <property type="project" value="UniProtKB-UniRule"/>
</dbReference>
<dbReference type="InterPro" id="IPR007225">
    <property type="entry name" value="EXOC6/Sec15"/>
</dbReference>
<evidence type="ECO:0000259" key="6">
    <source>
        <dbReference type="Pfam" id="PF04091"/>
    </source>
</evidence>
<evidence type="ECO:0000256" key="5">
    <source>
        <dbReference type="PIRNR" id="PIRNR025007"/>
    </source>
</evidence>
<sequence>MPGTTSNKAEMDKIATSFDRVSVNDAELPLAGTDLTFSAALDDTENIEQLGPVIKNIIETGKRTAFLDSLDALIRKKDAEIERMCNIHYQEFVSAVDQLLKVRQGSVELRKKLTDVNQALQIRGTKWAARKKELTNARKIQQNIEDAIEALQSSLVLLESANKVNEQLDQKKYYAALKILNNLQDDRLGQATQYTFAKMLAQGVPIMQNTIKATVTMELKEWLARQVLLFAFTLVREVSREIGQLAMQRMQERQDRWRSRTSENPRLKNLQHHQVNSAIEMVVNEGLETSILDEVNIDFEPLYKCIHVYSTLGKPNEFKASYSEDRRAQANLALSTPINLRNGNLTTFETLLQDIVGFFIIEHMILHNTTEFRSQAEVDGLWEMVTGKVILVVSESLKGCKDPELFLRIKFLLLMFIQTLEGFDYSVKPLQETLLTLFQRYSELLINQYSEVMEKIVQEDECMPMTVENEDELKEVMQYTRFRPDREFIKRYGFPLRLPFSKVFPTCCRDVSFFVHQFYQFAEGFSQTHGEMDDILKKAVDSLLIQKVNAILLKKLQSTNLSQIVQIIINIEYFESTCPDFEMLLMETRSFHRSGHIHLKATSTFKETRRKAEKRVFELVNSKLDEFLELFEYDWESEEMQKQPSPNLQDLVTFLTNVTNAALLNLPETIKSLLYFDALEHLSQSMKGLLLDTDRQHMTEIALSNFDTDVRFVEDFVNSLGDPTLNDTFLELRQLLDLAILSDNPEEYLTPQVRNRKYNRLNSRDVVILFEKLLRTPLQMHSVLSQKERMRRKALENVARGNVEYYVQYTSVVHDKG</sequence>
<dbReference type="RefSeq" id="XP_023465599.1">
    <property type="nucleotide sequence ID" value="XM_023614908.1"/>
</dbReference>
<name>A0A2G4ST10_RHIZD</name>
<keyword evidence="4" id="KW-0175">Coiled coil</keyword>
<comment type="function">
    <text evidence="5">Component of the exocyst complex involved in the docking of exocytic vesicles with fusion sites on the plasma membrane.</text>
</comment>
<dbReference type="PIRSF" id="PIRSF025007">
    <property type="entry name" value="Sec15"/>
    <property type="match status" value="1"/>
</dbReference>
<keyword evidence="3 5" id="KW-0268">Exocytosis</keyword>
<gene>
    <name evidence="8" type="ORF">RHIMIDRAFT_314031</name>
</gene>
<dbReference type="GO" id="GO:0006886">
    <property type="term" value="P:intracellular protein transport"/>
    <property type="evidence" value="ECO:0007669"/>
    <property type="project" value="InterPro"/>
</dbReference>
<dbReference type="Pfam" id="PF20651">
    <property type="entry name" value="EXOC6_Sec15_N"/>
    <property type="match status" value="1"/>
</dbReference>
<dbReference type="EMBL" id="KZ303851">
    <property type="protein sequence ID" value="PHZ11891.1"/>
    <property type="molecule type" value="Genomic_DNA"/>
</dbReference>
<keyword evidence="2 5" id="KW-0813">Transport</keyword>
<evidence type="ECO:0000313" key="9">
    <source>
        <dbReference type="Proteomes" id="UP000242254"/>
    </source>
</evidence>
<organism evidence="8 9">
    <name type="scientific">Rhizopus microsporus ATCC 52813</name>
    <dbReference type="NCBI Taxonomy" id="1340429"/>
    <lineage>
        <taxon>Eukaryota</taxon>
        <taxon>Fungi</taxon>
        <taxon>Fungi incertae sedis</taxon>
        <taxon>Mucoromycota</taxon>
        <taxon>Mucoromycotina</taxon>
        <taxon>Mucoromycetes</taxon>
        <taxon>Mucorales</taxon>
        <taxon>Mucorineae</taxon>
        <taxon>Rhizopodaceae</taxon>
        <taxon>Rhizopus</taxon>
    </lineage>
</organism>
<reference evidence="8 9" key="1">
    <citation type="journal article" date="2016" name="Proc. Natl. Acad. Sci. U.S.A.">
        <title>Lipid metabolic changes in an early divergent fungus govern the establishment of a mutualistic symbiosis with endobacteria.</title>
        <authorList>
            <person name="Lastovetsky O.A."/>
            <person name="Gaspar M.L."/>
            <person name="Mondo S.J."/>
            <person name="LaButti K.M."/>
            <person name="Sandor L."/>
            <person name="Grigoriev I.V."/>
            <person name="Henry S.A."/>
            <person name="Pawlowska T.E."/>
        </authorList>
    </citation>
    <scope>NUCLEOTIDE SEQUENCE [LARGE SCALE GENOMIC DNA]</scope>
    <source>
        <strain evidence="8 9">ATCC 52813</strain>
    </source>
</reference>
<evidence type="ECO:0000256" key="3">
    <source>
        <dbReference type="ARBA" id="ARBA00022483"/>
    </source>
</evidence>
<feature type="domain" description="Exocyst complex component EXOC6/Sec15 N-terminal" evidence="7">
    <location>
        <begin position="70"/>
        <end position="247"/>
    </location>
</feature>
<feature type="domain" description="Exocyst complex subunit EXOC6/Sec15 C-terminal" evidence="6">
    <location>
        <begin position="429"/>
        <end position="772"/>
    </location>
</feature>
<evidence type="ECO:0000259" key="7">
    <source>
        <dbReference type="Pfam" id="PF20651"/>
    </source>
</evidence>
<dbReference type="GeneID" id="35445897"/>
<keyword evidence="9" id="KW-1185">Reference proteome</keyword>
<dbReference type="Gene3D" id="1.10.357.30">
    <property type="entry name" value="Exocyst complex subunit Sec15 C-terminal domain, N-terminal subdomain"/>
    <property type="match status" value="1"/>
</dbReference>
<evidence type="ECO:0000256" key="1">
    <source>
        <dbReference type="ARBA" id="ARBA00007944"/>
    </source>
</evidence>
<dbReference type="InterPro" id="IPR048359">
    <property type="entry name" value="EXOC6_Sec15_N"/>
</dbReference>
<dbReference type="InterPro" id="IPR042045">
    <property type="entry name" value="EXOC6/Sec15_C_dom1"/>
</dbReference>
<accession>A0A2G4ST10</accession>
<dbReference type="InterPro" id="IPR042044">
    <property type="entry name" value="EXOC6PINT-1/Sec15/Tip20_C_dom2"/>
</dbReference>